<dbReference type="EMBL" id="BSTK01000008">
    <property type="protein sequence ID" value="GLY87705.1"/>
    <property type="molecule type" value="Genomic_DNA"/>
</dbReference>
<evidence type="ECO:0000256" key="1">
    <source>
        <dbReference type="SAM" id="Phobius"/>
    </source>
</evidence>
<dbReference type="RefSeq" id="WP_285576934.1">
    <property type="nucleotide sequence ID" value="NZ_BSTK01000008.1"/>
</dbReference>
<sequence>MNPRDRYGRHLTHPGLPLILVATLYAAAQVVAVTTRIGLGWDESVYVSQVSPHVPTAFFSAPRARGITLLVAPIVGLTSSLTGLRLYMTVLSSAGLVVAYWPWTRLLRPVTVALAALLLTVLWVTQFYGNEVMPNVYVAYGAVAAVGWFAHTIRGTNRLAPVWLVLSLAFVALMRPGDAAWLVLPLLGAVAFAPRRRRIALAAVVAGPVAGSAQWIVEAYTRFGGPLQRLRASSRTEGGLGWHPEGVRMELHALNDRLLCRPCTGATWHVAPFAAWWPLMPALAAAGLVLAARGGRGRLVALPAVCGAVIGVSYLLLVGYAAPRFLIPAYALLAIPTAELVRGAATLGQGRWRLATAGLVAVGLAVHAGGQQIVLGRMVRTQHKARQDYGVIAGELRGLGVRAPCTLAGEQAPVLAFYAGCRSMQIAGNDASTSVSGLLAQADVTRLAVVEHTNPRPRYTRGWHHYTFSTPTGRTWRVFLPPRPPAAPRS</sequence>
<feature type="transmembrane region" description="Helical" evidence="1">
    <location>
        <begin position="352"/>
        <end position="370"/>
    </location>
</feature>
<name>A0A9W6S3W6_9ACTN</name>
<feature type="transmembrane region" description="Helical" evidence="1">
    <location>
        <begin position="162"/>
        <end position="187"/>
    </location>
</feature>
<gene>
    <name evidence="2" type="ORF">Airi02_056340</name>
</gene>
<comment type="caution">
    <text evidence="2">The sequence shown here is derived from an EMBL/GenBank/DDBJ whole genome shotgun (WGS) entry which is preliminary data.</text>
</comment>
<keyword evidence="1" id="KW-0812">Transmembrane</keyword>
<accession>A0A9W6S3W6</accession>
<feature type="transmembrane region" description="Helical" evidence="1">
    <location>
        <begin position="299"/>
        <end position="321"/>
    </location>
</feature>
<proteinExistence type="predicted"/>
<evidence type="ECO:0000313" key="2">
    <source>
        <dbReference type="EMBL" id="GLY87705.1"/>
    </source>
</evidence>
<feature type="transmembrane region" description="Helical" evidence="1">
    <location>
        <begin position="56"/>
        <end position="77"/>
    </location>
</feature>
<evidence type="ECO:0000313" key="3">
    <source>
        <dbReference type="Proteomes" id="UP001165074"/>
    </source>
</evidence>
<keyword evidence="1" id="KW-1133">Transmembrane helix</keyword>
<feature type="transmembrane region" description="Helical" evidence="1">
    <location>
        <begin position="107"/>
        <end position="125"/>
    </location>
</feature>
<feature type="transmembrane region" description="Helical" evidence="1">
    <location>
        <begin position="274"/>
        <end position="292"/>
    </location>
</feature>
<evidence type="ECO:0008006" key="4">
    <source>
        <dbReference type="Google" id="ProtNLM"/>
    </source>
</evidence>
<dbReference type="Proteomes" id="UP001165074">
    <property type="component" value="Unassembled WGS sequence"/>
</dbReference>
<keyword evidence="1" id="KW-0472">Membrane</keyword>
<protein>
    <recommendedName>
        <fullName evidence="4">Integral membrane protein</fullName>
    </recommendedName>
</protein>
<feature type="transmembrane region" description="Helical" evidence="1">
    <location>
        <begin position="199"/>
        <end position="217"/>
    </location>
</feature>
<reference evidence="2" key="1">
    <citation type="submission" date="2023-03" db="EMBL/GenBank/DDBJ databases">
        <title>Actinoallomurus iriomotensis NBRC 103684.</title>
        <authorList>
            <person name="Ichikawa N."/>
            <person name="Sato H."/>
            <person name="Tonouchi N."/>
        </authorList>
    </citation>
    <scope>NUCLEOTIDE SEQUENCE</scope>
    <source>
        <strain evidence="2">NBRC 103684</strain>
    </source>
</reference>
<feature type="transmembrane region" description="Helical" evidence="1">
    <location>
        <begin position="132"/>
        <end position="150"/>
    </location>
</feature>
<organism evidence="2 3">
    <name type="scientific">Actinoallomurus iriomotensis</name>
    <dbReference type="NCBI Taxonomy" id="478107"/>
    <lineage>
        <taxon>Bacteria</taxon>
        <taxon>Bacillati</taxon>
        <taxon>Actinomycetota</taxon>
        <taxon>Actinomycetes</taxon>
        <taxon>Streptosporangiales</taxon>
        <taxon>Thermomonosporaceae</taxon>
        <taxon>Actinoallomurus</taxon>
    </lineage>
</organism>
<dbReference type="AlphaFoldDB" id="A0A9W6S3W6"/>
<keyword evidence="3" id="KW-1185">Reference proteome</keyword>